<dbReference type="PANTHER" id="PTHR44688:SF16">
    <property type="entry name" value="DNA-BINDING TRANSCRIPTIONAL ACTIVATOR DEVR_DOSR"/>
    <property type="match status" value="1"/>
</dbReference>
<dbReference type="CDD" id="cd06170">
    <property type="entry name" value="LuxR_C_like"/>
    <property type="match status" value="1"/>
</dbReference>
<dbReference type="AlphaFoldDB" id="A0ABD0BTD9"/>
<dbReference type="SMART" id="SM00421">
    <property type="entry name" value="HTH_LUXR"/>
    <property type="match status" value="1"/>
</dbReference>
<evidence type="ECO:0000256" key="2">
    <source>
        <dbReference type="ARBA" id="ARBA00023125"/>
    </source>
</evidence>
<comment type="caution">
    <text evidence="5">The sequence shown here is derived from an EMBL/GenBank/DDBJ whole genome shotgun (WGS) entry which is preliminary data.</text>
</comment>
<dbReference type="EMBL" id="BQFY01000012">
    <property type="protein sequence ID" value="GJJ83547.1"/>
    <property type="molecule type" value="Genomic_DNA"/>
</dbReference>
<dbReference type="Proteomes" id="UP001050241">
    <property type="component" value="Unassembled WGS sequence"/>
</dbReference>
<evidence type="ECO:0000313" key="6">
    <source>
        <dbReference type="Proteomes" id="UP001050241"/>
    </source>
</evidence>
<organism evidence="5 6">
    <name type="scientific">Enterobacter cloacae</name>
    <dbReference type="NCBI Taxonomy" id="550"/>
    <lineage>
        <taxon>Bacteria</taxon>
        <taxon>Pseudomonadati</taxon>
        <taxon>Pseudomonadota</taxon>
        <taxon>Gammaproteobacteria</taxon>
        <taxon>Enterobacterales</taxon>
        <taxon>Enterobacteriaceae</taxon>
        <taxon>Enterobacter</taxon>
        <taxon>Enterobacter cloacae complex</taxon>
    </lineage>
</organism>
<dbReference type="SUPFAM" id="SSF46894">
    <property type="entry name" value="C-terminal effector domain of the bipartite response regulators"/>
    <property type="match status" value="1"/>
</dbReference>
<proteinExistence type="predicted"/>
<dbReference type="PRINTS" id="PR00038">
    <property type="entry name" value="HTHLUXR"/>
</dbReference>
<gene>
    <name evidence="5" type="ORF">TUM16652_22460</name>
</gene>
<reference evidence="5" key="1">
    <citation type="submission" date="2021-11" db="EMBL/GenBank/DDBJ databases">
        <title>WGS analysis for carbapenemase-producing Enterobacterales outbreak in a University Hospital, Japan.</title>
        <authorList>
            <person name="Tukada M."/>
            <person name="Miyazaki T."/>
            <person name="Aoki K."/>
            <person name="Yoshizawa S."/>
            <person name="Ishii Y."/>
            <person name="Tateda K."/>
        </authorList>
    </citation>
    <scope>NUCLEOTIDE SEQUENCE</scope>
    <source>
        <strain evidence="5">TUM16652</strain>
    </source>
</reference>
<name>A0ABD0BTD9_ENTCL</name>
<evidence type="ECO:0000313" key="5">
    <source>
        <dbReference type="EMBL" id="GJJ83547.1"/>
    </source>
</evidence>
<dbReference type="Gene3D" id="3.40.50.2300">
    <property type="match status" value="1"/>
</dbReference>
<dbReference type="InterPro" id="IPR000792">
    <property type="entry name" value="Tscrpt_reg_LuxR_C"/>
</dbReference>
<protein>
    <submittedName>
        <fullName evidence="5">Helix-turn-helix transcriptional regulator</fullName>
    </submittedName>
</protein>
<dbReference type="NCBIfam" id="NF008548">
    <property type="entry name" value="PRK11475.1"/>
    <property type="match status" value="1"/>
</dbReference>
<dbReference type="InterPro" id="IPR016032">
    <property type="entry name" value="Sig_transdc_resp-reg_C-effctor"/>
</dbReference>
<keyword evidence="2" id="KW-0238">DNA-binding</keyword>
<dbReference type="GO" id="GO:0003677">
    <property type="term" value="F:DNA binding"/>
    <property type="evidence" value="ECO:0007669"/>
    <property type="project" value="UniProtKB-KW"/>
</dbReference>
<dbReference type="PANTHER" id="PTHR44688">
    <property type="entry name" value="DNA-BINDING TRANSCRIPTIONAL ACTIVATOR DEVR_DOSR"/>
    <property type="match status" value="1"/>
</dbReference>
<accession>A0ABD0BTD9</accession>
<dbReference type="PROSITE" id="PS50043">
    <property type="entry name" value="HTH_LUXR_2"/>
    <property type="match status" value="1"/>
</dbReference>
<evidence type="ECO:0000256" key="3">
    <source>
        <dbReference type="ARBA" id="ARBA00023163"/>
    </source>
</evidence>
<evidence type="ECO:0000259" key="4">
    <source>
        <dbReference type="PROSITE" id="PS50043"/>
    </source>
</evidence>
<sequence length="234" mass="26331">MEKTTATRHIAVIESCSMSAVGLKHLFAMPALSHYQVHLFSRFASFKAALSDISFYAVIYSLSDERKERRNCLACLRDLTFTHSDVQRIVLASDEMEARLVSHLSPSRLHGIISKSVPLKQLMEGLETLLSETHQVNDNMYNHWCVSQNRMLSPTERAILRYMSSGFSIPEIAAQLERNIKTIRAHKFNAMVKLGVNSDVGLLDAADILAHLLAHLPAREVRRSALTVPSFSQR</sequence>
<dbReference type="Pfam" id="PF00196">
    <property type="entry name" value="GerE"/>
    <property type="match status" value="1"/>
</dbReference>
<keyword evidence="3" id="KW-0804">Transcription</keyword>
<feature type="domain" description="HTH luxR-type" evidence="4">
    <location>
        <begin position="145"/>
        <end position="210"/>
    </location>
</feature>
<keyword evidence="1" id="KW-0805">Transcription regulation</keyword>
<evidence type="ECO:0000256" key="1">
    <source>
        <dbReference type="ARBA" id="ARBA00023015"/>
    </source>
</evidence>